<feature type="coiled-coil region" evidence="1">
    <location>
        <begin position="46"/>
        <end position="73"/>
    </location>
</feature>
<comment type="caution">
    <text evidence="3">The sequence shown here is derived from an EMBL/GenBank/DDBJ whole genome shotgun (WGS) entry which is preliminary data.</text>
</comment>
<keyword evidence="4" id="KW-1185">Reference proteome</keyword>
<feature type="signal peptide" evidence="2">
    <location>
        <begin position="1"/>
        <end position="17"/>
    </location>
</feature>
<keyword evidence="1" id="KW-0175">Coiled coil</keyword>
<organism evidence="3 4">
    <name type="scientific">Euplotes crassus</name>
    <dbReference type="NCBI Taxonomy" id="5936"/>
    <lineage>
        <taxon>Eukaryota</taxon>
        <taxon>Sar</taxon>
        <taxon>Alveolata</taxon>
        <taxon>Ciliophora</taxon>
        <taxon>Intramacronucleata</taxon>
        <taxon>Spirotrichea</taxon>
        <taxon>Hypotrichia</taxon>
        <taxon>Euplotida</taxon>
        <taxon>Euplotidae</taxon>
        <taxon>Moneuplotes</taxon>
    </lineage>
</organism>
<evidence type="ECO:0000256" key="1">
    <source>
        <dbReference type="SAM" id="Coils"/>
    </source>
</evidence>
<name>A0AAD1XS99_EUPCR</name>
<evidence type="ECO:0000256" key="2">
    <source>
        <dbReference type="SAM" id="SignalP"/>
    </source>
</evidence>
<proteinExistence type="predicted"/>
<evidence type="ECO:0000313" key="4">
    <source>
        <dbReference type="Proteomes" id="UP001295684"/>
    </source>
</evidence>
<feature type="chain" id="PRO_5042068700" evidence="2">
    <location>
        <begin position="18"/>
        <end position="237"/>
    </location>
</feature>
<sequence length="237" mass="27547">MKITFVVFLLVLGLVLGIEKGQEEKEGLDAKDLLDQIADLSIQDVYDDFQEILNMSEEEMKELVRSHKDMYEERGIDIEKYIDAKPGQMPTIDQMIEDFASMMSFMDTGEKVDTEILNQGEERAEMKLKLEEEPDMNQIYYARIEAISSEYKYLIPEFFDFVYIHSKYYSRVKVTWANELPHLVITNQDKKEIVNEMIVGWNSTEIINALSTFSITKDIAELDSIENIIEEITGVRP</sequence>
<dbReference type="EMBL" id="CAMPGE010020040">
    <property type="protein sequence ID" value="CAI2378328.1"/>
    <property type="molecule type" value="Genomic_DNA"/>
</dbReference>
<dbReference type="AlphaFoldDB" id="A0AAD1XS99"/>
<gene>
    <name evidence="3" type="ORF">ECRASSUSDP1_LOCUS19723</name>
</gene>
<accession>A0AAD1XS99</accession>
<keyword evidence="2" id="KW-0732">Signal</keyword>
<reference evidence="3" key="1">
    <citation type="submission" date="2023-07" db="EMBL/GenBank/DDBJ databases">
        <authorList>
            <consortium name="AG Swart"/>
            <person name="Singh M."/>
            <person name="Singh A."/>
            <person name="Seah K."/>
            <person name="Emmerich C."/>
        </authorList>
    </citation>
    <scope>NUCLEOTIDE SEQUENCE</scope>
    <source>
        <strain evidence="3">DP1</strain>
    </source>
</reference>
<protein>
    <submittedName>
        <fullName evidence="3">Uncharacterized protein</fullName>
    </submittedName>
</protein>
<evidence type="ECO:0000313" key="3">
    <source>
        <dbReference type="EMBL" id="CAI2378328.1"/>
    </source>
</evidence>
<dbReference type="Proteomes" id="UP001295684">
    <property type="component" value="Unassembled WGS sequence"/>
</dbReference>